<evidence type="ECO:0000256" key="5">
    <source>
        <dbReference type="ARBA" id="ARBA00022801"/>
    </source>
</evidence>
<dbReference type="SUPFAM" id="SSF53474">
    <property type="entry name" value="alpha/beta-Hydrolases"/>
    <property type="match status" value="1"/>
</dbReference>
<evidence type="ECO:0000256" key="1">
    <source>
        <dbReference type="ARBA" id="ARBA00006499"/>
    </source>
</evidence>
<dbReference type="GO" id="GO:0006631">
    <property type="term" value="P:fatty acid metabolic process"/>
    <property type="evidence" value="ECO:0007669"/>
    <property type="project" value="UniProtKB-KW"/>
</dbReference>
<protein>
    <recommendedName>
        <fullName evidence="3">Acyl-protein thioesterase 1</fullName>
        <ecNumber evidence="2">3.1.2.22</ecNumber>
    </recommendedName>
    <alternativeName>
        <fullName evidence="8">Palmitoyl-protein hydrolase</fullName>
    </alternativeName>
</protein>
<comment type="similarity">
    <text evidence="1">Belongs to the AB hydrolase superfamily. AB hydrolase 2 family.</text>
</comment>
<evidence type="ECO:0000256" key="3">
    <source>
        <dbReference type="ARBA" id="ARBA00014923"/>
    </source>
</evidence>
<comment type="caution">
    <text evidence="12">The sequence shown here is derived from an EMBL/GenBank/DDBJ whole genome shotgun (WGS) entry which is preliminary data.</text>
</comment>
<proteinExistence type="inferred from homology"/>
<dbReference type="InterPro" id="IPR003140">
    <property type="entry name" value="PLipase/COase/thioEstase"/>
</dbReference>
<keyword evidence="5" id="KW-0378">Hydrolase</keyword>
<sequence>MAAPFGQPVPKRKKEPHIYPEPFIGPPLATHAQTFILLHGRGSNGEKFGVEFLASKISDGKTIPELFPGMKFVFPTAKKRRARAYNRALVRQWFDGVPIDEQEGMSREEKEWQVEGLVESGRFLRGVVDGEVSCVGAKNELVNPERNLDASEEDGDDDPFATSDNDDDFDFEQDTGPSSIASQVTDFVRQNMELPSLPHEIEPAFLKTPVFLGHGKGDEKVKIGLGRDVVGLGRGLGMDVRWVEYEEGHWYKVPDEIDDIVGFLRGAV</sequence>
<keyword evidence="13" id="KW-1185">Reference proteome</keyword>
<feature type="region of interest" description="Disordered" evidence="10">
    <location>
        <begin position="143"/>
        <end position="178"/>
    </location>
</feature>
<keyword evidence="6" id="KW-0276">Fatty acid metabolism</keyword>
<dbReference type="EMBL" id="AGUE01000252">
    <property type="protein sequence ID" value="EHK96390.1"/>
    <property type="molecule type" value="Genomic_DNA"/>
</dbReference>
<dbReference type="Gene3D" id="3.40.50.1820">
    <property type="entry name" value="alpha/beta hydrolase"/>
    <property type="match status" value="2"/>
</dbReference>
<dbReference type="OrthoDB" id="2418081at2759"/>
<keyword evidence="4" id="KW-0719">Serine esterase</keyword>
<evidence type="ECO:0000259" key="11">
    <source>
        <dbReference type="Pfam" id="PF02230"/>
    </source>
</evidence>
<dbReference type="PANTHER" id="PTHR10655:SF17">
    <property type="entry name" value="LYSOPHOSPHOLIPASE-LIKE PROTEIN 1"/>
    <property type="match status" value="1"/>
</dbReference>
<feature type="domain" description="Phospholipase/carboxylesterase/thioesterase" evidence="11">
    <location>
        <begin position="23"/>
        <end position="108"/>
    </location>
</feature>
<dbReference type="EC" id="3.1.2.22" evidence="2"/>
<keyword evidence="6" id="KW-0443">Lipid metabolism</keyword>
<accession>H0EYI7</accession>
<dbReference type="AlphaFoldDB" id="H0EYI7"/>
<comment type="function">
    <text evidence="7">Hydrolyzes fatty acids from S-acylated cysteine residues in proteins with a strong preference for palmitoylated G-alpha proteins over other acyl substrates. Mediates the deacylation of G-alpha proteins such as GPA1 in vivo, but has weak or no activity toward palmitoylated Ras proteins. Has weak lysophospholipase activity in vitro; however such activity may not exist in vivo.</text>
</comment>
<evidence type="ECO:0000256" key="8">
    <source>
        <dbReference type="ARBA" id="ARBA00031195"/>
    </source>
</evidence>
<dbReference type="Pfam" id="PF02230">
    <property type="entry name" value="Abhydrolase_2"/>
    <property type="match status" value="1"/>
</dbReference>
<dbReference type="GO" id="GO:0052689">
    <property type="term" value="F:carboxylic ester hydrolase activity"/>
    <property type="evidence" value="ECO:0007669"/>
    <property type="project" value="UniProtKB-KW"/>
</dbReference>
<dbReference type="InParanoid" id="H0EYI7"/>
<evidence type="ECO:0000256" key="10">
    <source>
        <dbReference type="SAM" id="MobiDB-lite"/>
    </source>
</evidence>
<evidence type="ECO:0000313" key="13">
    <source>
        <dbReference type="Proteomes" id="UP000005446"/>
    </source>
</evidence>
<organism evidence="12 13">
    <name type="scientific">Glarea lozoyensis (strain ATCC 74030 / MF5533)</name>
    <dbReference type="NCBI Taxonomy" id="1104152"/>
    <lineage>
        <taxon>Eukaryota</taxon>
        <taxon>Fungi</taxon>
        <taxon>Dikarya</taxon>
        <taxon>Ascomycota</taxon>
        <taxon>Pezizomycotina</taxon>
        <taxon>Leotiomycetes</taxon>
        <taxon>Helotiales</taxon>
        <taxon>Helotiaceae</taxon>
        <taxon>Glarea</taxon>
    </lineage>
</organism>
<dbReference type="InterPro" id="IPR050565">
    <property type="entry name" value="LYPA1-2/EST-like"/>
</dbReference>
<dbReference type="GO" id="GO:0005737">
    <property type="term" value="C:cytoplasm"/>
    <property type="evidence" value="ECO:0007669"/>
    <property type="project" value="TreeGrafter"/>
</dbReference>
<reference evidence="12 13" key="1">
    <citation type="journal article" date="2012" name="Eukaryot. Cell">
        <title>Genome sequence of the fungus Glarea lozoyensis: the first genome sequence of a species from the Helotiaceae family.</title>
        <authorList>
            <person name="Youssar L."/>
            <person name="Gruening B.A."/>
            <person name="Erxleben A."/>
            <person name="Guenther S."/>
            <person name="Huettel W."/>
        </authorList>
    </citation>
    <scope>NUCLEOTIDE SEQUENCE [LARGE SCALE GENOMIC DNA]</scope>
    <source>
        <strain evidence="13">ATCC 74030 / MF5533</strain>
    </source>
</reference>
<gene>
    <name evidence="12" type="ORF">M7I_7889</name>
</gene>
<dbReference type="GO" id="GO:0008474">
    <property type="term" value="F:palmitoyl-(protein) hydrolase activity"/>
    <property type="evidence" value="ECO:0007669"/>
    <property type="project" value="UniProtKB-EC"/>
</dbReference>
<evidence type="ECO:0000256" key="4">
    <source>
        <dbReference type="ARBA" id="ARBA00022487"/>
    </source>
</evidence>
<evidence type="ECO:0000256" key="7">
    <source>
        <dbReference type="ARBA" id="ARBA00029392"/>
    </source>
</evidence>
<dbReference type="InterPro" id="IPR029058">
    <property type="entry name" value="AB_hydrolase_fold"/>
</dbReference>
<feature type="compositionally biased region" description="Acidic residues" evidence="10">
    <location>
        <begin position="150"/>
        <end position="173"/>
    </location>
</feature>
<name>H0EYI7_GLAL7</name>
<evidence type="ECO:0000256" key="9">
    <source>
        <dbReference type="ARBA" id="ARBA00047337"/>
    </source>
</evidence>
<dbReference type="PANTHER" id="PTHR10655">
    <property type="entry name" value="LYSOPHOSPHOLIPASE-RELATED"/>
    <property type="match status" value="1"/>
</dbReference>
<dbReference type="Proteomes" id="UP000005446">
    <property type="component" value="Unassembled WGS sequence"/>
</dbReference>
<evidence type="ECO:0000256" key="2">
    <source>
        <dbReference type="ARBA" id="ARBA00012423"/>
    </source>
</evidence>
<comment type="catalytic activity">
    <reaction evidence="9">
        <text>S-hexadecanoyl-L-cysteinyl-[protein] + H2O = L-cysteinyl-[protein] + hexadecanoate + H(+)</text>
        <dbReference type="Rhea" id="RHEA:19233"/>
        <dbReference type="Rhea" id="RHEA-COMP:10131"/>
        <dbReference type="Rhea" id="RHEA-COMP:11032"/>
        <dbReference type="ChEBI" id="CHEBI:7896"/>
        <dbReference type="ChEBI" id="CHEBI:15377"/>
        <dbReference type="ChEBI" id="CHEBI:15378"/>
        <dbReference type="ChEBI" id="CHEBI:29950"/>
        <dbReference type="ChEBI" id="CHEBI:74151"/>
        <dbReference type="EC" id="3.1.2.22"/>
    </reaction>
</comment>
<dbReference type="HOGENOM" id="CLU_049413_2_2_1"/>
<evidence type="ECO:0000313" key="12">
    <source>
        <dbReference type="EMBL" id="EHK96390.1"/>
    </source>
</evidence>
<evidence type="ECO:0000256" key="6">
    <source>
        <dbReference type="ARBA" id="ARBA00022832"/>
    </source>
</evidence>